<dbReference type="Proteomes" id="UP000799770">
    <property type="component" value="Unassembled WGS sequence"/>
</dbReference>
<accession>A0A6A5Z1M8</accession>
<protein>
    <submittedName>
        <fullName evidence="2">Uncharacterized protein</fullName>
    </submittedName>
</protein>
<feature type="transmembrane region" description="Helical" evidence="1">
    <location>
        <begin position="43"/>
        <end position="62"/>
    </location>
</feature>
<dbReference type="AlphaFoldDB" id="A0A6A5Z1M8"/>
<gene>
    <name evidence="2" type="ORF">BDV96DRAFT_156875</name>
</gene>
<evidence type="ECO:0000313" key="2">
    <source>
        <dbReference type="EMBL" id="KAF2112757.1"/>
    </source>
</evidence>
<organism evidence="2 3">
    <name type="scientific">Lophiotrema nucula</name>
    <dbReference type="NCBI Taxonomy" id="690887"/>
    <lineage>
        <taxon>Eukaryota</taxon>
        <taxon>Fungi</taxon>
        <taxon>Dikarya</taxon>
        <taxon>Ascomycota</taxon>
        <taxon>Pezizomycotina</taxon>
        <taxon>Dothideomycetes</taxon>
        <taxon>Pleosporomycetidae</taxon>
        <taxon>Pleosporales</taxon>
        <taxon>Lophiotremataceae</taxon>
        <taxon>Lophiotrema</taxon>
    </lineage>
</organism>
<reference evidence="2" key="1">
    <citation type="journal article" date="2020" name="Stud. Mycol.">
        <title>101 Dothideomycetes genomes: a test case for predicting lifestyles and emergence of pathogens.</title>
        <authorList>
            <person name="Haridas S."/>
            <person name="Albert R."/>
            <person name="Binder M."/>
            <person name="Bloem J."/>
            <person name="Labutti K."/>
            <person name="Salamov A."/>
            <person name="Andreopoulos B."/>
            <person name="Baker S."/>
            <person name="Barry K."/>
            <person name="Bills G."/>
            <person name="Bluhm B."/>
            <person name="Cannon C."/>
            <person name="Castanera R."/>
            <person name="Culley D."/>
            <person name="Daum C."/>
            <person name="Ezra D."/>
            <person name="Gonzalez J."/>
            <person name="Henrissat B."/>
            <person name="Kuo A."/>
            <person name="Liang C."/>
            <person name="Lipzen A."/>
            <person name="Lutzoni F."/>
            <person name="Magnuson J."/>
            <person name="Mondo S."/>
            <person name="Nolan M."/>
            <person name="Ohm R."/>
            <person name="Pangilinan J."/>
            <person name="Park H.-J."/>
            <person name="Ramirez L."/>
            <person name="Alfaro M."/>
            <person name="Sun H."/>
            <person name="Tritt A."/>
            <person name="Yoshinaga Y."/>
            <person name="Zwiers L.-H."/>
            <person name="Turgeon B."/>
            <person name="Goodwin S."/>
            <person name="Spatafora J."/>
            <person name="Crous P."/>
            <person name="Grigoriev I."/>
        </authorList>
    </citation>
    <scope>NUCLEOTIDE SEQUENCE</scope>
    <source>
        <strain evidence="2">CBS 627.86</strain>
    </source>
</reference>
<dbReference type="EMBL" id="ML977330">
    <property type="protein sequence ID" value="KAF2112757.1"/>
    <property type="molecule type" value="Genomic_DNA"/>
</dbReference>
<keyword evidence="1" id="KW-1133">Transmembrane helix</keyword>
<keyword evidence="1" id="KW-0812">Transmembrane</keyword>
<evidence type="ECO:0000313" key="3">
    <source>
        <dbReference type="Proteomes" id="UP000799770"/>
    </source>
</evidence>
<name>A0A6A5Z1M8_9PLEO</name>
<proteinExistence type="predicted"/>
<sequence>MTKMTEIRFSASTTNRTRVEQEVTGDDYSRWHSEARIVKRGQWAFVANLTLVLVMMLIVIKPTVLPSIYTNRQHHDGCDNSYIGVTLASSTIVAHYCVLHNFLVWLSEKRQYTP</sequence>
<feature type="transmembrane region" description="Helical" evidence="1">
    <location>
        <begin position="82"/>
        <end position="106"/>
    </location>
</feature>
<evidence type="ECO:0000256" key="1">
    <source>
        <dbReference type="SAM" id="Phobius"/>
    </source>
</evidence>
<keyword evidence="3" id="KW-1185">Reference proteome</keyword>
<keyword evidence="1" id="KW-0472">Membrane</keyword>